<dbReference type="InterPro" id="IPR019052">
    <property type="entry name" value="DUF2383"/>
</dbReference>
<dbReference type="Gene3D" id="1.20.1260.10">
    <property type="match status" value="1"/>
</dbReference>
<evidence type="ECO:0000313" key="3">
    <source>
        <dbReference type="Proteomes" id="UP000326671"/>
    </source>
</evidence>
<proteinExistence type="predicted"/>
<sequence>MRKRVVDELNQFLEGNYMAIHAYENYINHCQDAELKHTLHQFQQEHKQHAQMTADRIQSLGGIPIDHLGLKGTIIEWIKNLTEKTNRDTHIVKDALAGEARGIEVSQKILKNDLDTESKQLVEKILNHDQQHVNVLKKLLQQMDRV</sequence>
<evidence type="ECO:0000313" key="2">
    <source>
        <dbReference type="EMBL" id="KAA9021768.1"/>
    </source>
</evidence>
<dbReference type="RefSeq" id="WP_150441295.1">
    <property type="nucleotide sequence ID" value="NZ_VYKL01000026.1"/>
</dbReference>
<gene>
    <name evidence="2" type="ORF">F4V44_17495</name>
</gene>
<feature type="domain" description="DUF2383" evidence="1">
    <location>
        <begin position="5"/>
        <end position="111"/>
    </location>
</feature>
<reference evidence="2 3" key="1">
    <citation type="submission" date="2019-09" db="EMBL/GenBank/DDBJ databases">
        <title>Whole genome sequences of isolates from the Mars Exploration Rovers.</title>
        <authorList>
            <person name="Seuylemezian A."/>
            <person name="Vaishampayan P."/>
        </authorList>
    </citation>
    <scope>NUCLEOTIDE SEQUENCE [LARGE SCALE GENOMIC DNA]</scope>
    <source>
        <strain evidence="2 3">MER_TA_151</strain>
    </source>
</reference>
<dbReference type="EMBL" id="VYKL01000026">
    <property type="protein sequence ID" value="KAA9021768.1"/>
    <property type="molecule type" value="Genomic_DNA"/>
</dbReference>
<organism evidence="2 3">
    <name type="scientific">Niallia endozanthoxylica</name>
    <dbReference type="NCBI Taxonomy" id="2036016"/>
    <lineage>
        <taxon>Bacteria</taxon>
        <taxon>Bacillati</taxon>
        <taxon>Bacillota</taxon>
        <taxon>Bacilli</taxon>
        <taxon>Bacillales</taxon>
        <taxon>Bacillaceae</taxon>
        <taxon>Niallia</taxon>
    </lineage>
</organism>
<dbReference type="InterPro" id="IPR012347">
    <property type="entry name" value="Ferritin-like"/>
</dbReference>
<comment type="caution">
    <text evidence="2">The sequence shown here is derived from an EMBL/GenBank/DDBJ whole genome shotgun (WGS) entry which is preliminary data.</text>
</comment>
<dbReference type="SUPFAM" id="SSF47240">
    <property type="entry name" value="Ferritin-like"/>
    <property type="match status" value="1"/>
</dbReference>
<dbReference type="Pfam" id="PF09537">
    <property type="entry name" value="DUF2383"/>
    <property type="match status" value="1"/>
</dbReference>
<dbReference type="Proteomes" id="UP000326671">
    <property type="component" value="Unassembled WGS sequence"/>
</dbReference>
<accession>A0A5J5HPK1</accession>
<protein>
    <submittedName>
        <fullName evidence="2">Ferritin-like domain-containing protein</fullName>
    </submittedName>
</protein>
<dbReference type="AlphaFoldDB" id="A0A5J5HPK1"/>
<name>A0A5J5HPK1_9BACI</name>
<dbReference type="InterPro" id="IPR009078">
    <property type="entry name" value="Ferritin-like_SF"/>
</dbReference>
<dbReference type="OrthoDB" id="1706687at2"/>
<evidence type="ECO:0000259" key="1">
    <source>
        <dbReference type="Pfam" id="PF09537"/>
    </source>
</evidence>
<dbReference type="CDD" id="cd00657">
    <property type="entry name" value="Ferritin_like"/>
    <property type="match status" value="1"/>
</dbReference>
<keyword evidence="3" id="KW-1185">Reference proteome</keyword>